<evidence type="ECO:0000313" key="2">
    <source>
        <dbReference type="Proteomes" id="UP000813461"/>
    </source>
</evidence>
<dbReference type="OrthoDB" id="2687452at2759"/>
<dbReference type="EMBL" id="JAGMVJ010000014">
    <property type="protein sequence ID" value="KAH7082261.1"/>
    <property type="molecule type" value="Genomic_DNA"/>
</dbReference>
<evidence type="ECO:0008006" key="3">
    <source>
        <dbReference type="Google" id="ProtNLM"/>
    </source>
</evidence>
<comment type="caution">
    <text evidence="1">The sequence shown here is derived from an EMBL/GenBank/DDBJ whole genome shotgun (WGS) entry which is preliminary data.</text>
</comment>
<protein>
    <recommendedName>
        <fullName evidence="3">C2H2-type domain-containing protein</fullName>
    </recommendedName>
</protein>
<gene>
    <name evidence="1" type="ORF">FB567DRAFT_102971</name>
</gene>
<dbReference type="AlphaFoldDB" id="A0A8K0R009"/>
<keyword evidence="2" id="KW-1185">Reference proteome</keyword>
<proteinExistence type="predicted"/>
<sequence length="272" mass="30475">MTNPFHWSGDMDFFDDVTNDDYSAITLDQFLADPSETHDTLKNNFPAIPCDIYLDTSRSDHSAGHQQTTHAIDQNSRLAIQSHQRDGHAIATDVDRAGLTPGPSYLGSQNDVTAQQSTLMNEGSRHLNRPGVWLPTRDHSLDLIQSTSASAAQTASVDAASEYNRSMVNSAANISPTRSSPSQTSTIGHIQLCTETRGLVFRCVHPRCRVRPFRRPYEFERHYSNIHAAVKKEFWCPGPGCSRGNGKRPFTRKDRMMDHARKVHGIEIRKEE</sequence>
<organism evidence="1 2">
    <name type="scientific">Paraphoma chrysanthemicola</name>
    <dbReference type="NCBI Taxonomy" id="798071"/>
    <lineage>
        <taxon>Eukaryota</taxon>
        <taxon>Fungi</taxon>
        <taxon>Dikarya</taxon>
        <taxon>Ascomycota</taxon>
        <taxon>Pezizomycotina</taxon>
        <taxon>Dothideomycetes</taxon>
        <taxon>Pleosporomycetidae</taxon>
        <taxon>Pleosporales</taxon>
        <taxon>Pleosporineae</taxon>
        <taxon>Phaeosphaeriaceae</taxon>
        <taxon>Paraphoma</taxon>
    </lineage>
</organism>
<reference evidence="1" key="1">
    <citation type="journal article" date="2021" name="Nat. Commun.">
        <title>Genetic determinants of endophytism in the Arabidopsis root mycobiome.</title>
        <authorList>
            <person name="Mesny F."/>
            <person name="Miyauchi S."/>
            <person name="Thiergart T."/>
            <person name="Pickel B."/>
            <person name="Atanasova L."/>
            <person name="Karlsson M."/>
            <person name="Huettel B."/>
            <person name="Barry K.W."/>
            <person name="Haridas S."/>
            <person name="Chen C."/>
            <person name="Bauer D."/>
            <person name="Andreopoulos W."/>
            <person name="Pangilinan J."/>
            <person name="LaButti K."/>
            <person name="Riley R."/>
            <person name="Lipzen A."/>
            <person name="Clum A."/>
            <person name="Drula E."/>
            <person name="Henrissat B."/>
            <person name="Kohler A."/>
            <person name="Grigoriev I.V."/>
            <person name="Martin F.M."/>
            <person name="Hacquard S."/>
        </authorList>
    </citation>
    <scope>NUCLEOTIDE SEQUENCE</scope>
    <source>
        <strain evidence="1">MPI-SDFR-AT-0120</strain>
    </source>
</reference>
<accession>A0A8K0R009</accession>
<name>A0A8K0R009_9PLEO</name>
<dbReference type="Proteomes" id="UP000813461">
    <property type="component" value="Unassembled WGS sequence"/>
</dbReference>
<evidence type="ECO:0000313" key="1">
    <source>
        <dbReference type="EMBL" id="KAH7082261.1"/>
    </source>
</evidence>